<organism evidence="1">
    <name type="scientific">Anguilla anguilla</name>
    <name type="common">European freshwater eel</name>
    <name type="synonym">Muraena anguilla</name>
    <dbReference type="NCBI Taxonomy" id="7936"/>
    <lineage>
        <taxon>Eukaryota</taxon>
        <taxon>Metazoa</taxon>
        <taxon>Chordata</taxon>
        <taxon>Craniata</taxon>
        <taxon>Vertebrata</taxon>
        <taxon>Euteleostomi</taxon>
        <taxon>Actinopterygii</taxon>
        <taxon>Neopterygii</taxon>
        <taxon>Teleostei</taxon>
        <taxon>Anguilliformes</taxon>
        <taxon>Anguillidae</taxon>
        <taxon>Anguilla</taxon>
    </lineage>
</organism>
<accession>A0A0E9W7M1</accession>
<proteinExistence type="predicted"/>
<dbReference type="AlphaFoldDB" id="A0A0E9W7M1"/>
<reference evidence="1" key="1">
    <citation type="submission" date="2014-11" db="EMBL/GenBank/DDBJ databases">
        <authorList>
            <person name="Amaro Gonzalez C."/>
        </authorList>
    </citation>
    <scope>NUCLEOTIDE SEQUENCE</scope>
</reference>
<evidence type="ECO:0000313" key="1">
    <source>
        <dbReference type="EMBL" id="JAH86352.1"/>
    </source>
</evidence>
<protein>
    <submittedName>
        <fullName evidence="1">Uncharacterized protein</fullName>
    </submittedName>
</protein>
<dbReference type="EMBL" id="GBXM01022225">
    <property type="protein sequence ID" value="JAH86352.1"/>
    <property type="molecule type" value="Transcribed_RNA"/>
</dbReference>
<sequence length="50" mass="5873">MNAEELLLCIVSFSKVMNFGGNFEHCLLRIQVSLLRYQPFISLQEDKCFF</sequence>
<name>A0A0E9W7M1_ANGAN</name>
<reference evidence="1" key="2">
    <citation type="journal article" date="2015" name="Fish Shellfish Immunol.">
        <title>Early steps in the European eel (Anguilla anguilla)-Vibrio vulnificus interaction in the gills: Role of the RtxA13 toxin.</title>
        <authorList>
            <person name="Callol A."/>
            <person name="Pajuelo D."/>
            <person name="Ebbesson L."/>
            <person name="Teles M."/>
            <person name="MacKenzie S."/>
            <person name="Amaro C."/>
        </authorList>
    </citation>
    <scope>NUCLEOTIDE SEQUENCE</scope>
</reference>